<dbReference type="GO" id="GO:0030425">
    <property type="term" value="C:dendrite"/>
    <property type="evidence" value="ECO:0007669"/>
    <property type="project" value="TreeGrafter"/>
</dbReference>
<dbReference type="AlphaFoldDB" id="A0A7M5WS80"/>
<keyword evidence="6" id="KW-1133">Transmembrane helix</keyword>
<comment type="subcellular location">
    <subcellularLocation>
        <location evidence="1">Membrane</location>
        <topology evidence="1">Single-pass membrane protein</topology>
    </subcellularLocation>
</comment>
<keyword evidence="6" id="KW-0812">Transmembrane</keyword>
<dbReference type="InterPro" id="IPR036116">
    <property type="entry name" value="FN3_sf"/>
</dbReference>
<evidence type="ECO:0000256" key="1">
    <source>
        <dbReference type="ARBA" id="ARBA00004167"/>
    </source>
</evidence>
<dbReference type="PANTHER" id="PTHR46877:SF14">
    <property type="entry name" value="RECEPTOR PROTEIN-TYROSINE KINASE"/>
    <property type="match status" value="1"/>
</dbReference>
<dbReference type="InterPro" id="IPR050449">
    <property type="entry name" value="Ephrin_rcpt_TKs"/>
</dbReference>
<keyword evidence="2" id="KW-0547">Nucleotide-binding</keyword>
<evidence type="ECO:0000256" key="4">
    <source>
        <dbReference type="ARBA" id="ARBA00023136"/>
    </source>
</evidence>
<dbReference type="Gene3D" id="2.60.40.10">
    <property type="entry name" value="Immunoglobulins"/>
    <property type="match status" value="1"/>
</dbReference>
<evidence type="ECO:0000256" key="5">
    <source>
        <dbReference type="ARBA" id="ARBA00023170"/>
    </source>
</evidence>
<keyword evidence="3" id="KW-0067">ATP-binding</keyword>
<dbReference type="GO" id="GO:0005524">
    <property type="term" value="F:ATP binding"/>
    <property type="evidence" value="ECO:0007669"/>
    <property type="project" value="UniProtKB-KW"/>
</dbReference>
<protein>
    <submittedName>
        <fullName evidence="7">Uncharacterized protein</fullName>
    </submittedName>
</protein>
<evidence type="ECO:0000313" key="8">
    <source>
        <dbReference type="Proteomes" id="UP000594262"/>
    </source>
</evidence>
<organism evidence="7 8">
    <name type="scientific">Clytia hemisphaerica</name>
    <dbReference type="NCBI Taxonomy" id="252671"/>
    <lineage>
        <taxon>Eukaryota</taxon>
        <taxon>Metazoa</taxon>
        <taxon>Cnidaria</taxon>
        <taxon>Hydrozoa</taxon>
        <taxon>Hydroidolina</taxon>
        <taxon>Leptothecata</taxon>
        <taxon>Obeliida</taxon>
        <taxon>Clytiidae</taxon>
        <taxon>Clytia</taxon>
    </lineage>
</organism>
<dbReference type="EnsemblMetazoa" id="CLYHEMT009149.1">
    <property type="protein sequence ID" value="CLYHEMP009149.1"/>
    <property type="gene ID" value="CLYHEMG009149"/>
</dbReference>
<keyword evidence="5" id="KW-0675">Receptor</keyword>
<dbReference type="InterPro" id="IPR013783">
    <property type="entry name" value="Ig-like_fold"/>
</dbReference>
<proteinExistence type="predicted"/>
<evidence type="ECO:0000256" key="2">
    <source>
        <dbReference type="ARBA" id="ARBA00022741"/>
    </source>
</evidence>
<dbReference type="SUPFAM" id="SSF49265">
    <property type="entry name" value="Fibronectin type III"/>
    <property type="match status" value="1"/>
</dbReference>
<dbReference type="GO" id="GO:0007411">
    <property type="term" value="P:axon guidance"/>
    <property type="evidence" value="ECO:0007669"/>
    <property type="project" value="TreeGrafter"/>
</dbReference>
<dbReference type="GO" id="GO:0005886">
    <property type="term" value="C:plasma membrane"/>
    <property type="evidence" value="ECO:0007669"/>
    <property type="project" value="TreeGrafter"/>
</dbReference>
<dbReference type="Gene3D" id="2.10.50.10">
    <property type="entry name" value="Tumor Necrosis Factor Receptor, subunit A, domain 2"/>
    <property type="match status" value="1"/>
</dbReference>
<feature type="transmembrane region" description="Helical" evidence="6">
    <location>
        <begin position="553"/>
        <end position="577"/>
    </location>
</feature>
<dbReference type="SMART" id="SM01411">
    <property type="entry name" value="Ephrin_rec_like"/>
    <property type="match status" value="1"/>
</dbReference>
<keyword evidence="8" id="KW-1185">Reference proteome</keyword>
<dbReference type="Proteomes" id="UP000594262">
    <property type="component" value="Unplaced"/>
</dbReference>
<reference evidence="7" key="1">
    <citation type="submission" date="2021-01" db="UniProtKB">
        <authorList>
            <consortium name="EnsemblMetazoa"/>
        </authorList>
    </citation>
    <scope>IDENTIFICATION</scope>
</reference>
<dbReference type="GO" id="GO:0005005">
    <property type="term" value="F:transmembrane-ephrin receptor activity"/>
    <property type="evidence" value="ECO:0007669"/>
    <property type="project" value="TreeGrafter"/>
</dbReference>
<evidence type="ECO:0000256" key="6">
    <source>
        <dbReference type="SAM" id="Phobius"/>
    </source>
</evidence>
<evidence type="ECO:0000256" key="3">
    <source>
        <dbReference type="ARBA" id="ARBA00022840"/>
    </source>
</evidence>
<accession>A0A7M5WS80</accession>
<evidence type="ECO:0000313" key="7">
    <source>
        <dbReference type="EnsemblMetazoa" id="CLYHEMP009149.1"/>
    </source>
</evidence>
<dbReference type="PANTHER" id="PTHR46877">
    <property type="entry name" value="EPH RECEPTOR A5"/>
    <property type="match status" value="1"/>
</dbReference>
<sequence>FFAFFKLIEQKMIMIGVFYAAILLLPQITQAIESVLYDSDVEGFLNWTISYSDVSSPMNYEIISNLDPKRIIIKTHEVPKNFHFVDIKSPYGINIKPAQRIIIETNLTVDGSSSSIYNSYVFRLALGFTAETIHIPFKYRIYDRNYRIKKRVMTFPVRYKNPGAGILSEYMGTSYFRIWFGLGHLMARYPNTKNVTLSAFKISYLECPPQTHNLVKYKSSIPASTNKGRFNYQYGVCVRNAVPLDPYMLFLRTCDHEGKSHVNDRCVCKRGFWFDRTNQQCKVCGEGFYKSKKGNTQCMKCGKNSFNTPYSRFKCLCANVKSGPTYRMRADRDIDKWSADCHAYPEKVRDLKTQPVSRNSFNFTWKSPNDPGSMKPLTYIIECVDSKDCQSFPEKHGRREIQRSQNEFIILANLTSVSIRVCSHNAVSLSNLGSDIGGTPYCSDSEFIASENQCKPPKVTISKFNYTNGRLQLSWNKIENELCKFVYYLEIKNQSNTIQRGPMKRTTFTIEDLVDPTMVQLWAEYHSPYGNVVKGSKIEIPLSSSSSSKDDRLWLDLVVSGCVIFLIALVMIFVRYWKKRNTGKKLLQWKVFGSIDKRIEKCIRMNNTNQEEPTHA</sequence>
<keyword evidence="4 6" id="KW-0472">Membrane</keyword>
<name>A0A7M5WS80_9CNID</name>